<proteinExistence type="predicted"/>
<keyword evidence="1" id="KW-0862">Zinc</keyword>
<keyword evidence="1" id="KW-0479">Metal-binding</keyword>
<dbReference type="AlphaFoldDB" id="A0A2B4R3F0"/>
<dbReference type="GO" id="GO:0008270">
    <property type="term" value="F:zinc ion binding"/>
    <property type="evidence" value="ECO:0007669"/>
    <property type="project" value="UniProtKB-KW"/>
</dbReference>
<name>A0A2B4R3F0_STYPI</name>
<dbReference type="PANTHER" id="PTHR47027:SF30">
    <property type="entry name" value="THAP-TYPE DOMAIN-CONTAINING PROTEIN"/>
    <property type="match status" value="1"/>
</dbReference>
<keyword evidence="4" id="KW-1185">Reference proteome</keyword>
<dbReference type="PANTHER" id="PTHR47027">
    <property type="entry name" value="REVERSE TRANSCRIPTASE DOMAIN-CONTAINING PROTEIN"/>
    <property type="match status" value="1"/>
</dbReference>
<gene>
    <name evidence="3" type="ORF">AWC38_SpisGene25542</name>
</gene>
<dbReference type="InterPro" id="IPR013087">
    <property type="entry name" value="Znf_C2H2_type"/>
</dbReference>
<comment type="caution">
    <text evidence="3">The sequence shown here is derived from an EMBL/GenBank/DDBJ whole genome shotgun (WGS) entry which is preliminary data.</text>
</comment>
<dbReference type="STRING" id="50429.A0A2B4R3F0"/>
<evidence type="ECO:0000313" key="4">
    <source>
        <dbReference type="Proteomes" id="UP000225706"/>
    </source>
</evidence>
<organism evidence="3 4">
    <name type="scientific">Stylophora pistillata</name>
    <name type="common">Smooth cauliflower coral</name>
    <dbReference type="NCBI Taxonomy" id="50429"/>
    <lineage>
        <taxon>Eukaryota</taxon>
        <taxon>Metazoa</taxon>
        <taxon>Cnidaria</taxon>
        <taxon>Anthozoa</taxon>
        <taxon>Hexacorallia</taxon>
        <taxon>Scleractinia</taxon>
        <taxon>Astrocoeniina</taxon>
        <taxon>Pocilloporidae</taxon>
        <taxon>Stylophora</taxon>
    </lineage>
</organism>
<evidence type="ECO:0000256" key="1">
    <source>
        <dbReference type="PROSITE-ProRule" id="PRU00042"/>
    </source>
</evidence>
<evidence type="ECO:0000313" key="3">
    <source>
        <dbReference type="EMBL" id="PFX11040.1"/>
    </source>
</evidence>
<dbReference type="EMBL" id="LSMT01004241">
    <property type="protein sequence ID" value="PFX11040.1"/>
    <property type="molecule type" value="Genomic_DNA"/>
</dbReference>
<keyword evidence="1" id="KW-0863">Zinc-finger</keyword>
<dbReference type="PROSITE" id="PS50157">
    <property type="entry name" value="ZINC_FINGER_C2H2_2"/>
    <property type="match status" value="1"/>
</dbReference>
<protein>
    <recommendedName>
        <fullName evidence="2">C2H2-type domain-containing protein</fullName>
    </recommendedName>
</protein>
<sequence>TYSRHLKSLERYHQRCLRRILNIKWQDRRINSSVLEEANVTSIESYVIKNQFRWAGHLVRMPSSRLPKKILYGELSNGRHDQGGQRKRFKDSLKHNLKQCGINPENWKQLANDRLSWRSAIHTGVQRRREHCESLRLARKERQRNASVVPTCTDFRCPVCQRIGSSRIGLYSHQRAHVN</sequence>
<reference evidence="4" key="1">
    <citation type="journal article" date="2017" name="bioRxiv">
        <title>Comparative analysis of the genomes of Stylophora pistillata and Acropora digitifera provides evidence for extensive differences between species of corals.</title>
        <authorList>
            <person name="Voolstra C.R."/>
            <person name="Li Y."/>
            <person name="Liew Y.J."/>
            <person name="Baumgarten S."/>
            <person name="Zoccola D."/>
            <person name="Flot J.-F."/>
            <person name="Tambutte S."/>
            <person name="Allemand D."/>
            <person name="Aranda M."/>
        </authorList>
    </citation>
    <scope>NUCLEOTIDE SEQUENCE [LARGE SCALE GENOMIC DNA]</scope>
</reference>
<feature type="non-terminal residue" evidence="3">
    <location>
        <position position="1"/>
    </location>
</feature>
<dbReference type="Proteomes" id="UP000225706">
    <property type="component" value="Unassembled WGS sequence"/>
</dbReference>
<evidence type="ECO:0000259" key="2">
    <source>
        <dbReference type="PROSITE" id="PS50157"/>
    </source>
</evidence>
<accession>A0A2B4R3F0</accession>
<feature type="domain" description="C2H2-type" evidence="2">
    <location>
        <begin position="155"/>
        <end position="179"/>
    </location>
</feature>